<evidence type="ECO:0000313" key="2">
    <source>
        <dbReference type="Proteomes" id="UP000294292"/>
    </source>
</evidence>
<dbReference type="OrthoDB" id="2989736at2"/>
<dbReference type="EMBL" id="CP038015">
    <property type="protein sequence ID" value="QBP41309.1"/>
    <property type="molecule type" value="Genomic_DNA"/>
</dbReference>
<organism evidence="1 2">
    <name type="scientific">Paenisporosarcina antarctica</name>
    <dbReference type="NCBI Taxonomy" id="417367"/>
    <lineage>
        <taxon>Bacteria</taxon>
        <taxon>Bacillati</taxon>
        <taxon>Bacillota</taxon>
        <taxon>Bacilli</taxon>
        <taxon>Bacillales</taxon>
        <taxon>Caryophanaceae</taxon>
        <taxon>Paenisporosarcina</taxon>
    </lineage>
</organism>
<dbReference type="Proteomes" id="UP000294292">
    <property type="component" value="Chromosome"/>
</dbReference>
<dbReference type="KEGG" id="panc:E2636_09275"/>
<reference evidence="1 2" key="1">
    <citation type="submission" date="2019-03" db="EMBL/GenBank/DDBJ databases">
        <title>Complete genome sequence of Paenisporosarcina antarctica CGMCC 1.6503T.</title>
        <authorList>
            <person name="Rong J.-C."/>
            <person name="Chi N.-Y."/>
            <person name="Zhang Q.-F."/>
        </authorList>
    </citation>
    <scope>NUCLEOTIDE SEQUENCE [LARGE SCALE GENOMIC DNA]</scope>
    <source>
        <strain evidence="1 2">CGMCC 1.6503</strain>
    </source>
</reference>
<gene>
    <name evidence="1" type="ORF">E2636_09275</name>
</gene>
<dbReference type="AlphaFoldDB" id="A0A4P6ZYX8"/>
<proteinExistence type="predicted"/>
<sequence>MPPLVFSIFTNACNAEPEVSVDNEIKDGDSVGIELTTQVNDFFKGFEGDDKKNSSSIMKVK</sequence>
<accession>A0A4P6ZYX8</accession>
<dbReference type="RefSeq" id="WP_134209951.1">
    <property type="nucleotide sequence ID" value="NZ_CP038015.1"/>
</dbReference>
<evidence type="ECO:0000313" key="1">
    <source>
        <dbReference type="EMBL" id="QBP41309.1"/>
    </source>
</evidence>
<keyword evidence="2" id="KW-1185">Reference proteome</keyword>
<name>A0A4P6ZYX8_9BACL</name>
<protein>
    <submittedName>
        <fullName evidence="1">Uncharacterized protein</fullName>
    </submittedName>
</protein>